<dbReference type="InterPro" id="IPR014001">
    <property type="entry name" value="Helicase_ATP-bd"/>
</dbReference>
<evidence type="ECO:0000313" key="9">
    <source>
        <dbReference type="EMBL" id="QHC02560.1"/>
    </source>
</evidence>
<evidence type="ECO:0000256" key="1">
    <source>
        <dbReference type="ARBA" id="ARBA00022741"/>
    </source>
</evidence>
<name>A0A7L4YU43_9ACTN</name>
<dbReference type="GO" id="GO:0005829">
    <property type="term" value="C:cytosol"/>
    <property type="evidence" value="ECO:0007669"/>
    <property type="project" value="TreeGrafter"/>
</dbReference>
<protein>
    <submittedName>
        <fullName evidence="9">DEAD/DEAH box helicase</fullName>
    </submittedName>
</protein>
<dbReference type="OrthoDB" id="9805696at2"/>
<dbReference type="SMART" id="SM00487">
    <property type="entry name" value="DEXDc"/>
    <property type="match status" value="1"/>
</dbReference>
<dbReference type="KEGG" id="eke:EK0264_18560"/>
<dbReference type="CDD" id="cd00268">
    <property type="entry name" value="DEADc"/>
    <property type="match status" value="1"/>
</dbReference>
<proteinExistence type="inferred from homology"/>
<comment type="similarity">
    <text evidence="5">Belongs to the DEAD box helicase family.</text>
</comment>
<dbReference type="InterPro" id="IPR001650">
    <property type="entry name" value="Helicase_C-like"/>
</dbReference>
<evidence type="ECO:0000256" key="2">
    <source>
        <dbReference type="ARBA" id="ARBA00022801"/>
    </source>
</evidence>
<dbReference type="AlphaFoldDB" id="A0A7L4YU43"/>
<feature type="compositionally biased region" description="Basic and acidic residues" evidence="6">
    <location>
        <begin position="369"/>
        <end position="380"/>
    </location>
</feature>
<dbReference type="InterPro" id="IPR044742">
    <property type="entry name" value="DEAD/DEAH_RhlB"/>
</dbReference>
<dbReference type="Proteomes" id="UP000463857">
    <property type="component" value="Chromosome"/>
</dbReference>
<gene>
    <name evidence="9" type="ORF">EK0264_18560</name>
</gene>
<evidence type="ECO:0000256" key="6">
    <source>
        <dbReference type="SAM" id="MobiDB-lite"/>
    </source>
</evidence>
<keyword evidence="10" id="KW-1185">Reference proteome</keyword>
<evidence type="ECO:0000256" key="5">
    <source>
        <dbReference type="ARBA" id="ARBA00038437"/>
    </source>
</evidence>
<keyword evidence="4" id="KW-0067">ATP-binding</keyword>
<dbReference type="CDD" id="cd18787">
    <property type="entry name" value="SF2_C_DEAD"/>
    <property type="match status" value="1"/>
</dbReference>
<dbReference type="Pfam" id="PF00270">
    <property type="entry name" value="DEAD"/>
    <property type="match status" value="1"/>
</dbReference>
<dbReference type="EMBL" id="CP047156">
    <property type="protein sequence ID" value="QHC02560.1"/>
    <property type="molecule type" value="Genomic_DNA"/>
</dbReference>
<dbReference type="SUPFAM" id="SSF52540">
    <property type="entry name" value="P-loop containing nucleoside triphosphate hydrolases"/>
    <property type="match status" value="1"/>
</dbReference>
<keyword evidence="1" id="KW-0547">Nucleotide-binding</keyword>
<dbReference type="PANTHER" id="PTHR47959">
    <property type="entry name" value="ATP-DEPENDENT RNA HELICASE RHLE-RELATED"/>
    <property type="match status" value="1"/>
</dbReference>
<organism evidence="9 10">
    <name type="scientific">Epidermidibacterium keratini</name>
    <dbReference type="NCBI Taxonomy" id="1891644"/>
    <lineage>
        <taxon>Bacteria</taxon>
        <taxon>Bacillati</taxon>
        <taxon>Actinomycetota</taxon>
        <taxon>Actinomycetes</taxon>
        <taxon>Sporichthyales</taxon>
        <taxon>Sporichthyaceae</taxon>
        <taxon>Epidermidibacterium</taxon>
    </lineage>
</organism>
<feature type="domain" description="Helicase C-terminal" evidence="8">
    <location>
        <begin position="210"/>
        <end position="355"/>
    </location>
</feature>
<evidence type="ECO:0000256" key="4">
    <source>
        <dbReference type="ARBA" id="ARBA00022840"/>
    </source>
</evidence>
<dbReference type="PROSITE" id="PS51194">
    <property type="entry name" value="HELICASE_CTER"/>
    <property type="match status" value="1"/>
</dbReference>
<evidence type="ECO:0000313" key="10">
    <source>
        <dbReference type="Proteomes" id="UP000463857"/>
    </source>
</evidence>
<dbReference type="GO" id="GO:0005524">
    <property type="term" value="F:ATP binding"/>
    <property type="evidence" value="ECO:0007669"/>
    <property type="project" value="UniProtKB-KW"/>
</dbReference>
<dbReference type="InParanoid" id="A0A7L4YU43"/>
<dbReference type="GO" id="GO:0003724">
    <property type="term" value="F:RNA helicase activity"/>
    <property type="evidence" value="ECO:0007669"/>
    <property type="project" value="TreeGrafter"/>
</dbReference>
<keyword evidence="2" id="KW-0378">Hydrolase</keyword>
<feature type="region of interest" description="Disordered" evidence="6">
    <location>
        <begin position="356"/>
        <end position="438"/>
    </location>
</feature>
<feature type="domain" description="Helicase ATP-binding" evidence="7">
    <location>
        <begin position="12"/>
        <end position="184"/>
    </location>
</feature>
<reference evidence="9 10" key="1">
    <citation type="journal article" date="2018" name="Int. J. Syst. Evol. Microbiol.">
        <title>Epidermidibacterium keratini gen. nov., sp. nov., a member of the family Sporichthyaceae, isolated from keratin epidermis.</title>
        <authorList>
            <person name="Lee D.G."/>
            <person name="Trujillo M.E."/>
            <person name="Kang S."/>
            <person name="Nam J.J."/>
            <person name="Kim Y.J."/>
        </authorList>
    </citation>
    <scope>NUCLEOTIDE SEQUENCE [LARGE SCALE GENOMIC DNA]</scope>
    <source>
        <strain evidence="9 10">EPI-7</strain>
    </source>
</reference>
<dbReference type="GO" id="GO:0016787">
    <property type="term" value="F:hydrolase activity"/>
    <property type="evidence" value="ECO:0007669"/>
    <property type="project" value="UniProtKB-KW"/>
</dbReference>
<dbReference type="GO" id="GO:0003676">
    <property type="term" value="F:nucleic acid binding"/>
    <property type="evidence" value="ECO:0007669"/>
    <property type="project" value="InterPro"/>
</dbReference>
<evidence type="ECO:0000256" key="3">
    <source>
        <dbReference type="ARBA" id="ARBA00022806"/>
    </source>
</evidence>
<dbReference type="InterPro" id="IPR011545">
    <property type="entry name" value="DEAD/DEAH_box_helicase_dom"/>
</dbReference>
<dbReference type="InterPro" id="IPR027417">
    <property type="entry name" value="P-loop_NTPase"/>
</dbReference>
<dbReference type="SMART" id="SM00490">
    <property type="entry name" value="HELICc"/>
    <property type="match status" value="1"/>
</dbReference>
<accession>A0A7L4YU43</accession>
<sequence>MNAPFAIQTEAIPSALDGRDVLARAATGSGKTLAFGLPTLARLATGRRTGTPRAVILAPTRELAMQVSDALIPLAKPLGLYTLLVAGGMSYTRQLDALNRGVDIIVATPGRLIDLIERGAADLSEVEVSVLDEADQMCDMGFAPEVTKILEATPADGQRMLFSATLDGDVDVLVKRFLTNPARHSTADVTASVDSMEHRLFVVHPATKARITAELASREGRTIVFVRTKLGADRVAAKLREAGVSALAIHGDLNQGARTRALRAFRDGDVPVLVATDVAARGIHIDNVELVIQADPPNDHKTYLHRAGRTARAGDEGTVVMLAMPRERRGAERLMDLAGVPMRGQFVEPGDAAITAITGGAQPSGEPVEEYRAPRAEKRSGGPRRQGGRDRGFGGGRGRGDRGGRGFGKPRGRDNRDGHDGRRPSRDGQRRTHQTSNS</sequence>
<dbReference type="Gene3D" id="3.40.50.300">
    <property type="entry name" value="P-loop containing nucleotide triphosphate hydrolases"/>
    <property type="match status" value="2"/>
</dbReference>
<keyword evidence="3 9" id="KW-0347">Helicase</keyword>
<feature type="compositionally biased region" description="Basic and acidic residues" evidence="6">
    <location>
        <begin position="387"/>
        <end position="404"/>
    </location>
</feature>
<evidence type="ECO:0000259" key="7">
    <source>
        <dbReference type="PROSITE" id="PS51192"/>
    </source>
</evidence>
<dbReference type="PANTHER" id="PTHR47959:SF13">
    <property type="entry name" value="ATP-DEPENDENT RNA HELICASE RHLE"/>
    <property type="match status" value="1"/>
</dbReference>
<dbReference type="PROSITE" id="PS51192">
    <property type="entry name" value="HELICASE_ATP_BIND_1"/>
    <property type="match status" value="1"/>
</dbReference>
<evidence type="ECO:0000259" key="8">
    <source>
        <dbReference type="PROSITE" id="PS51194"/>
    </source>
</evidence>
<feature type="compositionally biased region" description="Basic and acidic residues" evidence="6">
    <location>
        <begin position="411"/>
        <end position="430"/>
    </location>
</feature>
<dbReference type="Pfam" id="PF00271">
    <property type="entry name" value="Helicase_C"/>
    <property type="match status" value="1"/>
</dbReference>
<dbReference type="InterPro" id="IPR050079">
    <property type="entry name" value="DEAD_box_RNA_helicase"/>
</dbReference>